<dbReference type="Proteomes" id="UP001237448">
    <property type="component" value="Unassembled WGS sequence"/>
</dbReference>
<gene>
    <name evidence="1" type="ORF">J3R73_005805</name>
</gene>
<sequence>MRPRPAGKHSWKGRKVIDLFAIVAVSDIHSIAVPNEQYKPRNSRH</sequence>
<proteinExistence type="predicted"/>
<accession>A0ABU0FN24</accession>
<protein>
    <submittedName>
        <fullName evidence="1">Uncharacterized protein</fullName>
    </submittedName>
</protein>
<evidence type="ECO:0000313" key="1">
    <source>
        <dbReference type="EMBL" id="MDQ0396013.1"/>
    </source>
</evidence>
<name>A0ABU0FN24_9HYPH</name>
<organism evidence="1 2">
    <name type="scientific">Labrys monachus</name>
    <dbReference type="NCBI Taxonomy" id="217067"/>
    <lineage>
        <taxon>Bacteria</taxon>
        <taxon>Pseudomonadati</taxon>
        <taxon>Pseudomonadota</taxon>
        <taxon>Alphaproteobacteria</taxon>
        <taxon>Hyphomicrobiales</taxon>
        <taxon>Xanthobacteraceae</taxon>
        <taxon>Labrys</taxon>
    </lineage>
</organism>
<comment type="caution">
    <text evidence="1">The sequence shown here is derived from an EMBL/GenBank/DDBJ whole genome shotgun (WGS) entry which is preliminary data.</text>
</comment>
<dbReference type="EMBL" id="JAUSVK010000001">
    <property type="protein sequence ID" value="MDQ0396013.1"/>
    <property type="molecule type" value="Genomic_DNA"/>
</dbReference>
<reference evidence="1 2" key="1">
    <citation type="submission" date="2023-07" db="EMBL/GenBank/DDBJ databases">
        <title>Genomic Encyclopedia of Type Strains, Phase IV (KMG-IV): sequencing the most valuable type-strain genomes for metagenomic binning, comparative biology and taxonomic classification.</title>
        <authorList>
            <person name="Goeker M."/>
        </authorList>
    </citation>
    <scope>NUCLEOTIDE SEQUENCE [LARGE SCALE GENOMIC DNA]</scope>
    <source>
        <strain evidence="1 2">DSM 5896</strain>
    </source>
</reference>
<keyword evidence="2" id="KW-1185">Reference proteome</keyword>
<evidence type="ECO:0000313" key="2">
    <source>
        <dbReference type="Proteomes" id="UP001237448"/>
    </source>
</evidence>